<dbReference type="Proteomes" id="UP000694397">
    <property type="component" value="Chromosome 2"/>
</dbReference>
<dbReference type="GO" id="GO:0010468">
    <property type="term" value="P:regulation of gene expression"/>
    <property type="evidence" value="ECO:0007669"/>
    <property type="project" value="TreeGrafter"/>
</dbReference>
<sequence length="366" mass="40789">MAEPGGEQSSGAPHGLLPKSDCSGNAMTPHSEVSAVMDMCIKTEPVEQDISHREYCTEIKSFSAKELDSRLHQDVDQIKQESVLLNLKKESDNGELCNTTEILSFPSEQLKSGTCLFAKQCRSQTGEVMAEQKSLLQEPSVSNTEMHGAAIYPIKDKYEVIEGYQLSFSPLAKQCRSQTGEVMAEQKSLLQEPSVSNTEMHGAAFYPIKEKHEVIEGYQLSFSPLTEQHKQETDAVKSEQNSLPNDLSQKSLVEPNSSSAAEGALEQSMRPGTSVINHKTSKQPFHDSVIAEAQNCKIKFQCIRYGKSFSQVSTLKKHQVVHSGKKQYKCCQCEKSFFYQSMLKKHQVVHSCDKPFKCDKCPKSFS</sequence>
<evidence type="ECO:0000256" key="3">
    <source>
        <dbReference type="ARBA" id="ARBA00022771"/>
    </source>
</evidence>
<reference evidence="8" key="3">
    <citation type="submission" date="2025-09" db="UniProtKB">
        <authorList>
            <consortium name="Ensembl"/>
        </authorList>
    </citation>
    <scope>IDENTIFICATION</scope>
</reference>
<dbReference type="SUPFAM" id="SSF57667">
    <property type="entry name" value="beta-beta-alpha zinc fingers"/>
    <property type="match status" value="1"/>
</dbReference>
<dbReference type="Pfam" id="PF00096">
    <property type="entry name" value="zf-C2H2"/>
    <property type="match status" value="1"/>
</dbReference>
<reference evidence="8 9" key="1">
    <citation type="submission" date="2019-04" db="EMBL/GenBank/DDBJ databases">
        <authorList>
            <consortium name="Wellcome Sanger Institute Data Sharing"/>
        </authorList>
    </citation>
    <scope>NUCLEOTIDE SEQUENCE [LARGE SCALE GENOMIC DNA]</scope>
</reference>
<keyword evidence="1" id="KW-0479">Metal-binding</keyword>
<proteinExistence type="predicted"/>
<dbReference type="GO" id="GO:0005634">
    <property type="term" value="C:nucleus"/>
    <property type="evidence" value="ECO:0007669"/>
    <property type="project" value="TreeGrafter"/>
</dbReference>
<feature type="domain" description="C2H2-type" evidence="7">
    <location>
        <begin position="300"/>
        <end position="327"/>
    </location>
</feature>
<evidence type="ECO:0000256" key="1">
    <source>
        <dbReference type="ARBA" id="ARBA00022723"/>
    </source>
</evidence>
<dbReference type="InterPro" id="IPR050331">
    <property type="entry name" value="Zinc_finger"/>
</dbReference>
<organism evidence="8 9">
    <name type="scientific">Scleropages formosus</name>
    <name type="common">Asian bonytongue</name>
    <name type="synonym">Osteoglossum formosum</name>
    <dbReference type="NCBI Taxonomy" id="113540"/>
    <lineage>
        <taxon>Eukaryota</taxon>
        <taxon>Metazoa</taxon>
        <taxon>Chordata</taxon>
        <taxon>Craniata</taxon>
        <taxon>Vertebrata</taxon>
        <taxon>Euteleostomi</taxon>
        <taxon>Actinopterygii</taxon>
        <taxon>Neopterygii</taxon>
        <taxon>Teleostei</taxon>
        <taxon>Osteoglossocephala</taxon>
        <taxon>Osteoglossomorpha</taxon>
        <taxon>Osteoglossiformes</taxon>
        <taxon>Osteoglossidae</taxon>
        <taxon>Scleropages</taxon>
    </lineage>
</organism>
<feature type="region of interest" description="Disordered" evidence="6">
    <location>
        <begin position="227"/>
        <end position="269"/>
    </location>
</feature>
<protein>
    <recommendedName>
        <fullName evidence="7">C2H2-type domain-containing protein</fullName>
    </recommendedName>
</protein>
<reference evidence="8" key="2">
    <citation type="submission" date="2025-08" db="UniProtKB">
        <authorList>
            <consortium name="Ensembl"/>
        </authorList>
    </citation>
    <scope>IDENTIFICATION</scope>
</reference>
<dbReference type="PANTHER" id="PTHR16515:SF35">
    <property type="entry name" value="FEZ FAMILY ZINC FINGER PROTEIN 2"/>
    <property type="match status" value="1"/>
</dbReference>
<keyword evidence="4" id="KW-0862">Zinc</keyword>
<evidence type="ECO:0000259" key="7">
    <source>
        <dbReference type="PROSITE" id="PS50157"/>
    </source>
</evidence>
<dbReference type="AlphaFoldDB" id="A0A8C9RP89"/>
<feature type="compositionally biased region" description="Basic and acidic residues" evidence="6">
    <location>
        <begin position="227"/>
        <end position="237"/>
    </location>
</feature>
<accession>A0A8C9RP89</accession>
<evidence type="ECO:0000313" key="9">
    <source>
        <dbReference type="Proteomes" id="UP000694397"/>
    </source>
</evidence>
<dbReference type="PANTHER" id="PTHR16515">
    <property type="entry name" value="PR DOMAIN ZINC FINGER PROTEIN"/>
    <property type="match status" value="1"/>
</dbReference>
<evidence type="ECO:0000256" key="5">
    <source>
        <dbReference type="PROSITE-ProRule" id="PRU00042"/>
    </source>
</evidence>
<evidence type="ECO:0000256" key="2">
    <source>
        <dbReference type="ARBA" id="ARBA00022737"/>
    </source>
</evidence>
<dbReference type="GeneTree" id="ENSGT00990000208747"/>
<dbReference type="SMART" id="SM00355">
    <property type="entry name" value="ZnF_C2H2"/>
    <property type="match status" value="2"/>
</dbReference>
<dbReference type="Ensembl" id="ENSSFOT00015020091.2">
    <property type="protein sequence ID" value="ENSSFOP00015019863.2"/>
    <property type="gene ID" value="ENSSFOG00015012769.2"/>
</dbReference>
<dbReference type="PROSITE" id="PS00028">
    <property type="entry name" value="ZINC_FINGER_C2H2_1"/>
    <property type="match status" value="1"/>
</dbReference>
<keyword evidence="2" id="KW-0677">Repeat</keyword>
<keyword evidence="3 5" id="KW-0863">Zinc-finger</keyword>
<keyword evidence="9" id="KW-1185">Reference proteome</keyword>
<dbReference type="FunFam" id="3.30.160.60:FF:000100">
    <property type="entry name" value="Zinc finger 45-like"/>
    <property type="match status" value="1"/>
</dbReference>
<feature type="domain" description="C2H2-type" evidence="7">
    <location>
        <begin position="328"/>
        <end position="355"/>
    </location>
</feature>
<dbReference type="OrthoDB" id="9439903at2759"/>
<dbReference type="GO" id="GO:0008270">
    <property type="term" value="F:zinc ion binding"/>
    <property type="evidence" value="ECO:0007669"/>
    <property type="project" value="UniProtKB-KW"/>
</dbReference>
<evidence type="ECO:0000313" key="8">
    <source>
        <dbReference type="Ensembl" id="ENSSFOP00015019863.2"/>
    </source>
</evidence>
<dbReference type="PROSITE" id="PS50157">
    <property type="entry name" value="ZINC_FINGER_C2H2_2"/>
    <property type="match status" value="2"/>
</dbReference>
<feature type="compositionally biased region" description="Polar residues" evidence="6">
    <location>
        <begin position="238"/>
        <end position="260"/>
    </location>
</feature>
<dbReference type="Gene3D" id="3.30.160.60">
    <property type="entry name" value="Classic Zinc Finger"/>
    <property type="match status" value="2"/>
</dbReference>
<evidence type="ECO:0000256" key="4">
    <source>
        <dbReference type="ARBA" id="ARBA00022833"/>
    </source>
</evidence>
<name>A0A8C9RP89_SCLFO</name>
<dbReference type="InterPro" id="IPR036236">
    <property type="entry name" value="Znf_C2H2_sf"/>
</dbReference>
<feature type="region of interest" description="Disordered" evidence="6">
    <location>
        <begin position="1"/>
        <end position="28"/>
    </location>
</feature>
<evidence type="ECO:0000256" key="6">
    <source>
        <dbReference type="SAM" id="MobiDB-lite"/>
    </source>
</evidence>
<dbReference type="InterPro" id="IPR013087">
    <property type="entry name" value="Znf_C2H2_type"/>
</dbReference>